<gene>
    <name evidence="2" type="ORF">SAMN05216439_0914</name>
</gene>
<feature type="coiled-coil region" evidence="1">
    <location>
        <begin position="146"/>
        <end position="173"/>
    </location>
</feature>
<dbReference type="AlphaFoldDB" id="A0A1H7GVY5"/>
<dbReference type="EMBL" id="FOAK01000002">
    <property type="protein sequence ID" value="SEK42316.1"/>
    <property type="molecule type" value="Genomic_DNA"/>
</dbReference>
<proteinExistence type="predicted"/>
<keyword evidence="1" id="KW-0175">Coiled coil</keyword>
<evidence type="ECO:0000256" key="1">
    <source>
        <dbReference type="SAM" id="Coils"/>
    </source>
</evidence>
<organism evidence="2 3">
    <name type="scientific">Methanobrevibacter gottschalkii</name>
    <dbReference type="NCBI Taxonomy" id="190974"/>
    <lineage>
        <taxon>Archaea</taxon>
        <taxon>Methanobacteriati</taxon>
        <taxon>Methanobacteriota</taxon>
        <taxon>Methanomada group</taxon>
        <taxon>Methanobacteria</taxon>
        <taxon>Methanobacteriales</taxon>
        <taxon>Methanobacteriaceae</taxon>
        <taxon>Methanobrevibacter</taxon>
    </lineage>
</organism>
<dbReference type="Proteomes" id="UP000199506">
    <property type="component" value="Unassembled WGS sequence"/>
</dbReference>
<sequence>MYTFYKNEYIYISCHYNIVLYTKIYFVIQDGCDIVTNQKRTRKFAFGNERFGGSYTPGEFEFNFPEDMTREEFEKIFTSRMQALHKKGNDLAEEMFDHKSRKENLKPLSIRVKQHTKEFFKSQSILSPRDVLEMYEEYNNGSEAFINSLIEDQKELENELTEIQEKLHNAKLFRDKLSEMKPPSEISTDEDNIIKLQNKYQNSEIKSIGNETSVGKAESDIIRDIQMYNTLDVHIRNNQYLIITVYTNAQPILYYFKNEYCEEDILNVISRIEEYCESNGIDFSRSENEEI</sequence>
<protein>
    <submittedName>
        <fullName evidence="2">Uncharacterized protein</fullName>
    </submittedName>
</protein>
<name>A0A1H7GVY5_9EURY</name>
<reference evidence="2 3" key="1">
    <citation type="submission" date="2016-10" db="EMBL/GenBank/DDBJ databases">
        <authorList>
            <person name="de Groot N.N."/>
        </authorList>
    </citation>
    <scope>NUCLEOTIDE SEQUENCE [LARGE SCALE GENOMIC DNA]</scope>
    <source>
        <strain evidence="2 3">DSM 11978</strain>
    </source>
</reference>
<evidence type="ECO:0000313" key="3">
    <source>
        <dbReference type="Proteomes" id="UP000199506"/>
    </source>
</evidence>
<accession>A0A1H7GVY5</accession>
<evidence type="ECO:0000313" key="2">
    <source>
        <dbReference type="EMBL" id="SEK42316.1"/>
    </source>
</evidence>